<dbReference type="EMBL" id="BPLQ01008819">
    <property type="protein sequence ID" value="GIY39575.1"/>
    <property type="molecule type" value="Genomic_DNA"/>
</dbReference>
<keyword evidence="2" id="KW-1185">Reference proteome</keyword>
<dbReference type="Proteomes" id="UP001054837">
    <property type="component" value="Unassembled WGS sequence"/>
</dbReference>
<proteinExistence type="predicted"/>
<dbReference type="AlphaFoldDB" id="A0AAV4T4D8"/>
<name>A0AAV4T4D8_9ARAC</name>
<gene>
    <name evidence="1" type="primary">AVEN_17042_1</name>
    <name evidence="1" type="ORF">CDAR_425951</name>
</gene>
<protein>
    <submittedName>
        <fullName evidence="1">Uncharacterized protein</fullName>
    </submittedName>
</protein>
<evidence type="ECO:0000313" key="1">
    <source>
        <dbReference type="EMBL" id="GIY39575.1"/>
    </source>
</evidence>
<accession>A0AAV4T4D8</accession>
<sequence length="180" mass="20912">MYPAKPYSPDFESDSYARSHLSLFTDLNRYHNFQNININYGEYKDGYALPAIDLTPDFVSNESHTSRLTLKVSTSHLDRAPKFQAITDEEDDEPESSKKRKFDLNLSEEIENLKSIIPPYSIYLVKGLSIEIKEFRKSYYVTYSKFNEKGDVKNRFNITVDQIATFVLGLTKMNECVKQH</sequence>
<evidence type="ECO:0000313" key="2">
    <source>
        <dbReference type="Proteomes" id="UP001054837"/>
    </source>
</evidence>
<organism evidence="1 2">
    <name type="scientific">Caerostris darwini</name>
    <dbReference type="NCBI Taxonomy" id="1538125"/>
    <lineage>
        <taxon>Eukaryota</taxon>
        <taxon>Metazoa</taxon>
        <taxon>Ecdysozoa</taxon>
        <taxon>Arthropoda</taxon>
        <taxon>Chelicerata</taxon>
        <taxon>Arachnida</taxon>
        <taxon>Araneae</taxon>
        <taxon>Araneomorphae</taxon>
        <taxon>Entelegynae</taxon>
        <taxon>Araneoidea</taxon>
        <taxon>Araneidae</taxon>
        <taxon>Caerostris</taxon>
    </lineage>
</organism>
<reference evidence="1 2" key="1">
    <citation type="submission" date="2021-06" db="EMBL/GenBank/DDBJ databases">
        <title>Caerostris darwini draft genome.</title>
        <authorList>
            <person name="Kono N."/>
            <person name="Arakawa K."/>
        </authorList>
    </citation>
    <scope>NUCLEOTIDE SEQUENCE [LARGE SCALE GENOMIC DNA]</scope>
</reference>
<comment type="caution">
    <text evidence="1">The sequence shown here is derived from an EMBL/GenBank/DDBJ whole genome shotgun (WGS) entry which is preliminary data.</text>
</comment>